<proteinExistence type="predicted"/>
<evidence type="ECO:0000313" key="3">
    <source>
        <dbReference type="Proteomes" id="UP000494269"/>
    </source>
</evidence>
<dbReference type="EMBL" id="CADIJQ010000003">
    <property type="protein sequence ID" value="CAB3701281.1"/>
    <property type="molecule type" value="Genomic_DNA"/>
</dbReference>
<reference evidence="2 3" key="1">
    <citation type="submission" date="2020-04" db="EMBL/GenBank/DDBJ databases">
        <authorList>
            <person name="De Canck E."/>
        </authorList>
    </citation>
    <scope>NUCLEOTIDE SEQUENCE [LARGE SCALE GENOMIC DNA]</scope>
    <source>
        <strain evidence="2 3">LMG 3441</strain>
    </source>
</reference>
<gene>
    <name evidence="2" type="ORF">LMG3441_02575</name>
</gene>
<protein>
    <recommendedName>
        <fullName evidence="4">Transposase</fullName>
    </recommendedName>
</protein>
<dbReference type="Proteomes" id="UP000494269">
    <property type="component" value="Unassembled WGS sequence"/>
</dbReference>
<evidence type="ECO:0008006" key="4">
    <source>
        <dbReference type="Google" id="ProtNLM"/>
    </source>
</evidence>
<feature type="compositionally biased region" description="Basic and acidic residues" evidence="1">
    <location>
        <begin position="12"/>
        <end position="31"/>
    </location>
</feature>
<accession>A0A6S6ZYR1</accession>
<keyword evidence="3" id="KW-1185">Reference proteome</keyword>
<sequence length="58" mass="6582">MDKSKSKSKPKSKPEAKPSDAKRQHHSREFKIEAVRQLEEGKISSRQLALMSSSGIMR</sequence>
<evidence type="ECO:0000256" key="1">
    <source>
        <dbReference type="SAM" id="MobiDB-lite"/>
    </source>
</evidence>
<dbReference type="AlphaFoldDB" id="A0A6S6ZYR1"/>
<name>A0A6S6ZYR1_9BURK</name>
<feature type="compositionally biased region" description="Basic residues" evidence="1">
    <location>
        <begin position="1"/>
        <end position="11"/>
    </location>
</feature>
<organism evidence="2 3">
    <name type="scientific">Achromobacter kerstersii</name>
    <dbReference type="NCBI Taxonomy" id="1353890"/>
    <lineage>
        <taxon>Bacteria</taxon>
        <taxon>Pseudomonadati</taxon>
        <taxon>Pseudomonadota</taxon>
        <taxon>Betaproteobacteria</taxon>
        <taxon>Burkholderiales</taxon>
        <taxon>Alcaligenaceae</taxon>
        <taxon>Achromobacter</taxon>
    </lineage>
</organism>
<dbReference type="RefSeq" id="WP_175169901.1">
    <property type="nucleotide sequence ID" value="NZ_CADIJQ010000003.1"/>
</dbReference>
<evidence type="ECO:0000313" key="2">
    <source>
        <dbReference type="EMBL" id="CAB3701281.1"/>
    </source>
</evidence>
<feature type="region of interest" description="Disordered" evidence="1">
    <location>
        <begin position="1"/>
        <end position="31"/>
    </location>
</feature>